<dbReference type="Pfam" id="PF00264">
    <property type="entry name" value="Tyrosinase"/>
    <property type="match status" value="1"/>
</dbReference>
<dbReference type="PANTHER" id="PTHR11474">
    <property type="entry name" value="TYROSINASE FAMILY MEMBER"/>
    <property type="match status" value="1"/>
</dbReference>
<protein>
    <recommendedName>
        <fullName evidence="3 4">Tyrosinase copper-binding domain-containing protein</fullName>
    </recommendedName>
</protein>
<evidence type="ECO:0000256" key="1">
    <source>
        <dbReference type="ARBA" id="ARBA00022723"/>
    </source>
</evidence>
<feature type="domain" description="Tyrosinase copper-binding" evidence="4">
    <location>
        <begin position="215"/>
        <end position="226"/>
    </location>
</feature>
<proteinExistence type="predicted"/>
<keyword evidence="1" id="KW-0479">Metal-binding</keyword>
<keyword evidence="6" id="KW-1185">Reference proteome</keyword>
<dbReference type="InterPro" id="IPR002227">
    <property type="entry name" value="Tyrosinase_Cu-bd"/>
</dbReference>
<dbReference type="Proteomes" id="UP001521116">
    <property type="component" value="Unassembled WGS sequence"/>
</dbReference>
<comment type="caution">
    <text evidence="5">The sequence shown here is derived from an EMBL/GenBank/DDBJ whole genome shotgun (WGS) entry which is preliminary data.</text>
</comment>
<dbReference type="InterPro" id="IPR050316">
    <property type="entry name" value="Tyrosinase/Hemocyanin"/>
</dbReference>
<dbReference type="SUPFAM" id="SSF48056">
    <property type="entry name" value="Di-copper centre-containing domain"/>
    <property type="match status" value="1"/>
</dbReference>
<dbReference type="EMBL" id="JAJVDC020000238">
    <property type="protein sequence ID" value="KAL1617238.1"/>
    <property type="molecule type" value="Genomic_DNA"/>
</dbReference>
<dbReference type="PANTHER" id="PTHR11474:SF126">
    <property type="entry name" value="TYROSINASE-LIKE PROTEIN TYR-1-RELATED"/>
    <property type="match status" value="1"/>
</dbReference>
<evidence type="ECO:0000259" key="4">
    <source>
        <dbReference type="PROSITE" id="PS00498"/>
    </source>
</evidence>
<evidence type="ECO:0000313" key="5">
    <source>
        <dbReference type="EMBL" id="KAL1617238.1"/>
    </source>
</evidence>
<dbReference type="PROSITE" id="PS00497">
    <property type="entry name" value="TYROSINASE_1"/>
    <property type="match status" value="1"/>
</dbReference>
<evidence type="ECO:0000256" key="2">
    <source>
        <dbReference type="ARBA" id="ARBA00023008"/>
    </source>
</evidence>
<dbReference type="PROSITE" id="PS00498">
    <property type="entry name" value="TYROSINASE_2"/>
    <property type="match status" value="1"/>
</dbReference>
<evidence type="ECO:0000259" key="3">
    <source>
        <dbReference type="PROSITE" id="PS00497"/>
    </source>
</evidence>
<sequence>MVRRTPPNSTPINQLTTRPRHTLTDAEKAAYISAELCLQAASPQLGIPGAQSRWDELQYVHVTQTPVIHMVGAFLPWHRLYVRAHEHLLQSECGYAGGQPYWNETRDVAALADSSLFDPDTGFGGDGAGGDGCVVDGPFANLTLRFAKNGEFGDYCLKRSLSSRGFEGAAQSNVEGCLGSEGFESAWSCYEGPLHNAGHGGVGGTMVDLSSSPGDPLFFLHHSWLDKLWWDWQLGNVSARLTDIGGTNMPTDRYIEMNGFTEPGSAIYDYDGDPGNVTTLNHNLWMVGVIPNVTIAEVMDLGGDIVCAEYV</sequence>
<name>A0ABR3SDJ1_9PEZI</name>
<reference evidence="5 6" key="1">
    <citation type="submission" date="2024-02" db="EMBL/GenBank/DDBJ databases">
        <title>De novo assembly and annotation of 12 fungi associated with fruit tree decline syndrome in Ontario, Canada.</title>
        <authorList>
            <person name="Sulman M."/>
            <person name="Ellouze W."/>
            <person name="Ilyukhin E."/>
        </authorList>
    </citation>
    <scope>NUCLEOTIDE SEQUENCE [LARGE SCALE GENOMIC DNA]</scope>
    <source>
        <strain evidence="5 6">M1-105</strain>
    </source>
</reference>
<gene>
    <name evidence="5" type="ORF">SLS56_011074</name>
</gene>
<dbReference type="InterPro" id="IPR008922">
    <property type="entry name" value="Di-copper_centre_dom_sf"/>
</dbReference>
<dbReference type="PRINTS" id="PR00092">
    <property type="entry name" value="TYROSINASE"/>
</dbReference>
<keyword evidence="2" id="KW-0186">Copper</keyword>
<dbReference type="Gene3D" id="1.10.1280.10">
    <property type="entry name" value="Di-copper center containing domain from catechol oxidase"/>
    <property type="match status" value="1"/>
</dbReference>
<evidence type="ECO:0000313" key="6">
    <source>
        <dbReference type="Proteomes" id="UP001521116"/>
    </source>
</evidence>
<accession>A0ABR3SDJ1</accession>
<feature type="domain" description="Tyrosinase copper-binding" evidence="3">
    <location>
        <begin position="69"/>
        <end position="86"/>
    </location>
</feature>
<organism evidence="5 6">
    <name type="scientific">Neofusicoccum ribis</name>
    <dbReference type="NCBI Taxonomy" id="45134"/>
    <lineage>
        <taxon>Eukaryota</taxon>
        <taxon>Fungi</taxon>
        <taxon>Dikarya</taxon>
        <taxon>Ascomycota</taxon>
        <taxon>Pezizomycotina</taxon>
        <taxon>Dothideomycetes</taxon>
        <taxon>Dothideomycetes incertae sedis</taxon>
        <taxon>Botryosphaeriales</taxon>
        <taxon>Botryosphaeriaceae</taxon>
        <taxon>Neofusicoccum</taxon>
    </lineage>
</organism>